<dbReference type="SUPFAM" id="SSF53822">
    <property type="entry name" value="Periplasmic binding protein-like I"/>
    <property type="match status" value="1"/>
</dbReference>
<reference evidence="1 2" key="1">
    <citation type="submission" date="2020-08" db="EMBL/GenBank/DDBJ databases">
        <title>Sequencing the genomes of 1000 actinobacteria strains.</title>
        <authorList>
            <person name="Klenk H.-P."/>
        </authorList>
    </citation>
    <scope>NUCLEOTIDE SEQUENCE [LARGE SCALE GENOMIC DNA]</scope>
    <source>
        <strain evidence="1 2">DSM 45584</strain>
    </source>
</reference>
<comment type="caution">
    <text evidence="1">The sequence shown here is derived from an EMBL/GenBank/DDBJ whole genome shotgun (WGS) entry which is preliminary data.</text>
</comment>
<dbReference type="Proteomes" id="UP000584374">
    <property type="component" value="Unassembled WGS sequence"/>
</dbReference>
<dbReference type="RefSeq" id="WP_184731040.1">
    <property type="nucleotide sequence ID" value="NZ_JACHIW010000002.1"/>
</dbReference>
<proteinExistence type="predicted"/>
<dbReference type="InterPro" id="IPR028082">
    <property type="entry name" value="Peripla_BP_I"/>
</dbReference>
<evidence type="ECO:0000313" key="1">
    <source>
        <dbReference type="EMBL" id="MBB5158943.1"/>
    </source>
</evidence>
<protein>
    <recommendedName>
        <fullName evidence="3">ABC-type branched-subunit amino acid transport system substrate-binding protein</fullName>
    </recommendedName>
</protein>
<keyword evidence="2" id="KW-1185">Reference proteome</keyword>
<accession>A0A840QKI5</accession>
<dbReference type="AlphaFoldDB" id="A0A840QKI5"/>
<dbReference type="EMBL" id="JACHIW010000002">
    <property type="protein sequence ID" value="MBB5158943.1"/>
    <property type="molecule type" value="Genomic_DNA"/>
</dbReference>
<gene>
    <name evidence="1" type="ORF">BJ970_006542</name>
</gene>
<dbReference type="Gene3D" id="3.40.50.2300">
    <property type="match status" value="1"/>
</dbReference>
<name>A0A840QKI5_9PSEU</name>
<evidence type="ECO:0000313" key="2">
    <source>
        <dbReference type="Proteomes" id="UP000584374"/>
    </source>
</evidence>
<organism evidence="1 2">
    <name type="scientific">Saccharopolyspora phatthalungensis</name>
    <dbReference type="NCBI Taxonomy" id="664693"/>
    <lineage>
        <taxon>Bacteria</taxon>
        <taxon>Bacillati</taxon>
        <taxon>Actinomycetota</taxon>
        <taxon>Actinomycetes</taxon>
        <taxon>Pseudonocardiales</taxon>
        <taxon>Pseudonocardiaceae</taxon>
        <taxon>Saccharopolyspora</taxon>
    </lineage>
</organism>
<sequence length="897" mass="99028">MSDNDELPSFDGARDTLDLISTLYTRRPRDRTELPMLCLVRPEEHEDLLQAISHRLDEGRPHRIPHALVELSGPIRLPRDAGPERLAEPTHADVKQVRDLLVNIAHELAQARNSRTGRLRFPRLSLANWLMDQDVRLGGENTPKVLRRQLRERGIDQRVSGALDSLEQHGQNLPPWLRWAPVLIGTLPPVWFRIKSSGRIPLLSAEFRWFLRQPYLAAENPGTFVGFAERLTAPGWHRESPDQLLKFLTNAFLEDLRQAYAGSARHTTNAVVLLDHITLFNGGYRLLDLINDVRNDTGRADPLLLITGSRYVPPYRTAPDSRNARPKAYPPAEAGNGYREWRDALDLARKQRREVAWYLPIRIPVSGEQGDLPLYTFVVRRPPWWSRRLTSVGAVVALVAALATGYATWSHRHCEAWPGLSPSLTLIGDECIGVSDGSHPLPQPADHHIDPHIDAVRAQILDNNRRAEALHRESPKRPFVTLAYVGALTSSSGDAGGLVAKREELAGVAVAQRDALERDGTPLVRVLLANAGRDMLHGPEIARRLGELADRDPTLVGVIGLDRSSTPTDETIRMLTRAGLPMVAAPLTADKTSAEFPMYYQVAPQNQRQSRVAAELVSYLQGHDVLGMGAFDRSVRVYYSEDPADVYSTNLRQDIENAMHDKGFSVESRAFGADDAWTAGQSACGFRGLVYYAGRGVPEFDLFLGGVGNGCRSDPPLILGGHDTSRYVADQRMRERNRKIPLLYQTAAIGPSGDDPLTEDRLTEAEQVFYDKLFRLFPFERTAEGRSLDGHAALAHDAVLSMVSAVQHLHGDGIPVSPAAVWRELNDIHEGGSGTVEGATGVLDFGGTLGRNVPEDKPVAILRVDADGAVDPNVVWYCAQRSRPVAPVVTLACPATG</sequence>
<evidence type="ECO:0008006" key="3">
    <source>
        <dbReference type="Google" id="ProtNLM"/>
    </source>
</evidence>